<dbReference type="AlphaFoldDB" id="E2BCS5"/>
<feature type="region of interest" description="Disordered" evidence="1">
    <location>
        <begin position="140"/>
        <end position="205"/>
    </location>
</feature>
<dbReference type="InParanoid" id="E2BCS5"/>
<accession>E2BCS5</accession>
<organism evidence="3">
    <name type="scientific">Harpegnathos saltator</name>
    <name type="common">Jerdon's jumping ant</name>
    <dbReference type="NCBI Taxonomy" id="610380"/>
    <lineage>
        <taxon>Eukaryota</taxon>
        <taxon>Metazoa</taxon>
        <taxon>Ecdysozoa</taxon>
        <taxon>Arthropoda</taxon>
        <taxon>Hexapoda</taxon>
        <taxon>Insecta</taxon>
        <taxon>Pterygota</taxon>
        <taxon>Neoptera</taxon>
        <taxon>Endopterygota</taxon>
        <taxon>Hymenoptera</taxon>
        <taxon>Apocrita</taxon>
        <taxon>Aculeata</taxon>
        <taxon>Formicoidea</taxon>
        <taxon>Formicidae</taxon>
        <taxon>Ponerinae</taxon>
        <taxon>Ponerini</taxon>
        <taxon>Harpegnathos</taxon>
    </lineage>
</organism>
<gene>
    <name evidence="2" type="ORF">EAI_07019</name>
</gene>
<protein>
    <submittedName>
        <fullName evidence="2">Uncharacterized protein</fullName>
    </submittedName>
</protein>
<dbReference type="EMBL" id="GL447363">
    <property type="protein sequence ID" value="EFN86505.1"/>
    <property type="molecule type" value="Genomic_DNA"/>
</dbReference>
<evidence type="ECO:0000256" key="1">
    <source>
        <dbReference type="SAM" id="MobiDB-lite"/>
    </source>
</evidence>
<feature type="compositionally biased region" description="Basic and acidic residues" evidence="1">
    <location>
        <begin position="184"/>
        <end position="195"/>
    </location>
</feature>
<keyword evidence="3" id="KW-1185">Reference proteome</keyword>
<evidence type="ECO:0000313" key="2">
    <source>
        <dbReference type="EMBL" id="EFN86505.1"/>
    </source>
</evidence>
<proteinExistence type="predicted"/>
<evidence type="ECO:0000313" key="3">
    <source>
        <dbReference type="Proteomes" id="UP000008237"/>
    </source>
</evidence>
<name>E2BCS5_HARSA</name>
<sequence>MEVWGENRSLGNQQKARLKEAFWSTLEYMQRLVVAAAGLEDANAELERKLCISQTCRTELCQAPEEKVAEIRILRREKARREAAFQKEREKWQELIREERKGKAEEIELVQEQISRMAEILREEEDRQRVRVEAATQTDAYAGSGVGPPPTPMEVDGAVSEGPGEGVPSVHGPSLTRKQPPSEMTRKGDGEEEIKTTVTTQEPSGEKVDRLVARLKEVLPEAVVNRLVLKGEVRLRGVNEAATPEEIRDALASIGGCRPRDITLGPLRWGSEGEECCNGNASGGGVRVREKMSRCLGGPPSLATSPVEDRLHPWFSR</sequence>
<dbReference type="Proteomes" id="UP000008237">
    <property type="component" value="Unassembled WGS sequence"/>
</dbReference>
<reference evidence="2 3" key="1">
    <citation type="journal article" date="2010" name="Science">
        <title>Genomic comparison of the ants Camponotus floridanus and Harpegnathos saltator.</title>
        <authorList>
            <person name="Bonasio R."/>
            <person name="Zhang G."/>
            <person name="Ye C."/>
            <person name="Mutti N.S."/>
            <person name="Fang X."/>
            <person name="Qin N."/>
            <person name="Donahue G."/>
            <person name="Yang P."/>
            <person name="Li Q."/>
            <person name="Li C."/>
            <person name="Zhang P."/>
            <person name="Huang Z."/>
            <person name="Berger S.L."/>
            <person name="Reinberg D."/>
            <person name="Wang J."/>
            <person name="Liebig J."/>
        </authorList>
    </citation>
    <scope>NUCLEOTIDE SEQUENCE [LARGE SCALE GENOMIC DNA]</scope>
    <source>
        <strain evidence="2 3">R22 G/1</strain>
    </source>
</reference>